<evidence type="ECO:0000256" key="9">
    <source>
        <dbReference type="RuleBase" id="RU000503"/>
    </source>
</evidence>
<dbReference type="SUPFAM" id="SSF52777">
    <property type="entry name" value="CoA-dependent acyltransferases"/>
    <property type="match status" value="1"/>
</dbReference>
<comment type="function">
    <text evidence="1 9">This enzyme is an effector of chloramphenicol resistance in bacteria.</text>
</comment>
<evidence type="ECO:0000256" key="5">
    <source>
        <dbReference type="ARBA" id="ARBA00022679"/>
    </source>
</evidence>
<dbReference type="Pfam" id="PF00302">
    <property type="entry name" value="CAT"/>
    <property type="match status" value="1"/>
</dbReference>
<dbReference type="Gene3D" id="3.30.559.10">
    <property type="entry name" value="Chloramphenicol acetyltransferase-like domain"/>
    <property type="match status" value="1"/>
</dbReference>
<keyword evidence="6 9" id="KW-0046">Antibiotic resistance</keyword>
<dbReference type="PROSITE" id="PS00100">
    <property type="entry name" value="CAT"/>
    <property type="match status" value="1"/>
</dbReference>
<evidence type="ECO:0000313" key="11">
    <source>
        <dbReference type="EMBL" id="PJJ55644.1"/>
    </source>
</evidence>
<evidence type="ECO:0000256" key="8">
    <source>
        <dbReference type="PIRSR" id="PIRSR000440-1"/>
    </source>
</evidence>
<comment type="caution">
    <text evidence="11">The sequence shown here is derived from an EMBL/GenBank/DDBJ whole genome shotgun (WGS) entry which is preliminary data.</text>
</comment>
<evidence type="ECO:0000256" key="6">
    <source>
        <dbReference type="ARBA" id="ARBA00023251"/>
    </source>
</evidence>
<dbReference type="GO" id="GO:0008811">
    <property type="term" value="F:chloramphenicol O-acetyltransferase activity"/>
    <property type="evidence" value="ECO:0007669"/>
    <property type="project" value="UniProtKB-EC"/>
</dbReference>
<name>A0A2M9BCL4_9MICO</name>
<dbReference type="RefSeq" id="WP_100345751.1">
    <property type="nucleotide sequence ID" value="NZ_PGFB01000005.1"/>
</dbReference>
<keyword evidence="7 9" id="KW-0012">Acyltransferase</keyword>
<accession>A0A2M9BCL4</accession>
<dbReference type="PANTHER" id="PTHR38474:SF2">
    <property type="entry name" value="CHLORAMPHENICOL ACETYLTRANSFERASE"/>
    <property type="match status" value="1"/>
</dbReference>
<dbReference type="PANTHER" id="PTHR38474">
    <property type="entry name" value="SLR0299 PROTEIN"/>
    <property type="match status" value="1"/>
</dbReference>
<dbReference type="InterPro" id="IPR023213">
    <property type="entry name" value="CAT-like_dom_sf"/>
</dbReference>
<feature type="active site" description="Proton acceptor" evidence="8">
    <location>
        <position position="191"/>
    </location>
</feature>
<dbReference type="InterPro" id="IPR001707">
    <property type="entry name" value="Cmp_AcTrfase"/>
</dbReference>
<evidence type="ECO:0000256" key="10">
    <source>
        <dbReference type="RuleBase" id="RU004156"/>
    </source>
</evidence>
<dbReference type="AlphaFoldDB" id="A0A2M9BCL4"/>
<comment type="similarity">
    <text evidence="2 10">Belongs to the chloramphenicol acetyltransferase family.</text>
</comment>
<gene>
    <name evidence="11" type="ORF">CLV54_2994</name>
</gene>
<dbReference type="SMART" id="SM01059">
    <property type="entry name" value="CAT"/>
    <property type="match status" value="1"/>
</dbReference>
<comment type="catalytic activity">
    <reaction evidence="9">
        <text>chloramphenicol + acetyl-CoA = chloramphenicol 3-acetate + CoA</text>
        <dbReference type="Rhea" id="RHEA:18421"/>
        <dbReference type="ChEBI" id="CHEBI:16730"/>
        <dbReference type="ChEBI" id="CHEBI:17698"/>
        <dbReference type="ChEBI" id="CHEBI:57287"/>
        <dbReference type="ChEBI" id="CHEBI:57288"/>
        <dbReference type="EC" id="2.3.1.28"/>
    </reaction>
</comment>
<protein>
    <recommendedName>
        <fullName evidence="4 9">Chloramphenicol acetyltransferase</fullName>
        <ecNumber evidence="3 9">2.3.1.28</ecNumber>
    </recommendedName>
</protein>
<dbReference type="GO" id="GO:0046677">
    <property type="term" value="P:response to antibiotic"/>
    <property type="evidence" value="ECO:0007669"/>
    <property type="project" value="UniProtKB-KW"/>
</dbReference>
<evidence type="ECO:0000256" key="4">
    <source>
        <dbReference type="ARBA" id="ARBA00020291"/>
    </source>
</evidence>
<evidence type="ECO:0000256" key="3">
    <source>
        <dbReference type="ARBA" id="ARBA00013235"/>
    </source>
</evidence>
<proteinExistence type="inferred from homology"/>
<evidence type="ECO:0000256" key="1">
    <source>
        <dbReference type="ARBA" id="ARBA00002150"/>
    </source>
</evidence>
<dbReference type="EC" id="2.3.1.28" evidence="3 9"/>
<dbReference type="Proteomes" id="UP000230161">
    <property type="component" value="Unassembled WGS sequence"/>
</dbReference>
<reference evidence="11 12" key="1">
    <citation type="submission" date="2017-11" db="EMBL/GenBank/DDBJ databases">
        <title>Genomic Encyclopedia of Archaeal and Bacterial Type Strains, Phase II (KMG-II): From Individual Species to Whole Genera.</title>
        <authorList>
            <person name="Goeker M."/>
        </authorList>
    </citation>
    <scope>NUCLEOTIDE SEQUENCE [LARGE SCALE GENOMIC DNA]</scope>
    <source>
        <strain evidence="11 12">DSM 25625</strain>
    </source>
</reference>
<dbReference type="InterPro" id="IPR018372">
    <property type="entry name" value="Chloramphenicol_AcTrfase_AS"/>
</dbReference>
<dbReference type="NCBIfam" id="NF000491">
    <property type="entry name" value="chloram_CatA"/>
    <property type="match status" value="1"/>
</dbReference>
<dbReference type="EMBL" id="PGFB01000005">
    <property type="protein sequence ID" value="PJJ55644.1"/>
    <property type="molecule type" value="Genomic_DNA"/>
</dbReference>
<sequence length="218" mass="24823">MDRTTPIDLDHWPRREHFEHYRSRVPCTYSLTVELDATTLSAALRRTGRKTYPAQIWAIASVVNDHDEFRMSVDEAGSPSVWSVVHPFFTVFNPERETFAAVWADYDRDFARFHDRAVELLTTHRAATTMFPQGEVPPNVFDVSSLPWASFTGFTLNIAHGTDHYLPIVTLGRYVERDGRVMLPLAMQIHHASADGFHTARFVTELQGLMDSSGDWLG</sequence>
<dbReference type="PIRSF" id="PIRSF000440">
    <property type="entry name" value="CAT"/>
    <property type="match status" value="1"/>
</dbReference>
<evidence type="ECO:0000256" key="7">
    <source>
        <dbReference type="ARBA" id="ARBA00023315"/>
    </source>
</evidence>
<organism evidence="11 12">
    <name type="scientific">Compostimonas suwonensis</name>
    <dbReference type="NCBI Taxonomy" id="1048394"/>
    <lineage>
        <taxon>Bacteria</taxon>
        <taxon>Bacillati</taxon>
        <taxon>Actinomycetota</taxon>
        <taxon>Actinomycetes</taxon>
        <taxon>Micrococcales</taxon>
        <taxon>Microbacteriaceae</taxon>
        <taxon>Compostimonas</taxon>
    </lineage>
</organism>
<keyword evidence="5 9" id="KW-0808">Transferase</keyword>
<evidence type="ECO:0000313" key="12">
    <source>
        <dbReference type="Proteomes" id="UP000230161"/>
    </source>
</evidence>
<evidence type="ECO:0000256" key="2">
    <source>
        <dbReference type="ARBA" id="ARBA00010571"/>
    </source>
</evidence>
<keyword evidence="12" id="KW-1185">Reference proteome</keyword>
<dbReference type="OrthoDB" id="9801766at2"/>